<evidence type="ECO:0000256" key="2">
    <source>
        <dbReference type="ARBA" id="ARBA00022553"/>
    </source>
</evidence>
<dbReference type="SMART" id="SM00220">
    <property type="entry name" value="S_TKc"/>
    <property type="match status" value="1"/>
</dbReference>
<dbReference type="PROSITE" id="PS00107">
    <property type="entry name" value="PROTEIN_KINASE_ATP"/>
    <property type="match status" value="1"/>
</dbReference>
<evidence type="ECO:0000259" key="9">
    <source>
        <dbReference type="PROSITE" id="PS50011"/>
    </source>
</evidence>
<dbReference type="FunFam" id="3.30.200.20:FF:000042">
    <property type="entry name" value="Aurora kinase A"/>
    <property type="match status" value="1"/>
</dbReference>
<dbReference type="Pfam" id="PF00069">
    <property type="entry name" value="Pkinase"/>
    <property type="match status" value="1"/>
</dbReference>
<evidence type="ECO:0000256" key="4">
    <source>
        <dbReference type="ARBA" id="ARBA00022741"/>
    </source>
</evidence>
<comment type="similarity">
    <text evidence="8">Belongs to the protein kinase superfamily.</text>
</comment>
<feature type="domain" description="Protein kinase" evidence="9">
    <location>
        <begin position="66"/>
        <end position="327"/>
    </location>
</feature>
<keyword evidence="6 7" id="KW-0067">ATP-binding</keyword>
<keyword evidence="1 8" id="KW-0723">Serine/threonine-protein kinase</keyword>
<dbReference type="Gene3D" id="1.10.510.10">
    <property type="entry name" value="Transferase(Phosphotransferase) domain 1"/>
    <property type="match status" value="1"/>
</dbReference>
<reference evidence="11" key="1">
    <citation type="submission" date="2021-01" db="EMBL/GenBank/DDBJ databases">
        <authorList>
            <person name="Corre E."/>
            <person name="Pelletier E."/>
            <person name="Niang G."/>
            <person name="Scheremetjew M."/>
            <person name="Finn R."/>
            <person name="Kale V."/>
            <person name="Holt S."/>
            <person name="Cochrane G."/>
            <person name="Meng A."/>
            <person name="Brown T."/>
            <person name="Cohen L."/>
        </authorList>
    </citation>
    <scope>NUCLEOTIDE SEQUENCE</scope>
    <source>
        <strain evidence="11">CCMP 769</strain>
    </source>
</reference>
<dbReference type="CDD" id="cd05123">
    <property type="entry name" value="STKc_AGC"/>
    <property type="match status" value="1"/>
</dbReference>
<organism evidence="11">
    <name type="scientific">Rhodosorus marinus</name>
    <dbReference type="NCBI Taxonomy" id="101924"/>
    <lineage>
        <taxon>Eukaryota</taxon>
        <taxon>Rhodophyta</taxon>
        <taxon>Stylonematophyceae</taxon>
        <taxon>Stylonematales</taxon>
        <taxon>Stylonemataceae</taxon>
        <taxon>Rhodosorus</taxon>
    </lineage>
</organism>
<dbReference type="InterPro" id="IPR008271">
    <property type="entry name" value="Ser/Thr_kinase_AS"/>
</dbReference>
<evidence type="ECO:0000256" key="3">
    <source>
        <dbReference type="ARBA" id="ARBA00022679"/>
    </source>
</evidence>
<keyword evidence="5" id="KW-0418">Kinase</keyword>
<dbReference type="Gene3D" id="3.30.200.20">
    <property type="entry name" value="Phosphorylase Kinase, domain 1"/>
    <property type="match status" value="1"/>
</dbReference>
<gene>
    <name evidence="11" type="ORF">RMAR00112_LOCUS28269</name>
</gene>
<accession>A0A7S3A384</accession>
<dbReference type="PROSITE" id="PS51285">
    <property type="entry name" value="AGC_KINASE_CTER"/>
    <property type="match status" value="1"/>
</dbReference>
<dbReference type="GO" id="GO:0005524">
    <property type="term" value="F:ATP binding"/>
    <property type="evidence" value="ECO:0007669"/>
    <property type="project" value="UniProtKB-UniRule"/>
</dbReference>
<dbReference type="PANTHER" id="PTHR24351">
    <property type="entry name" value="RIBOSOMAL PROTEIN S6 KINASE"/>
    <property type="match status" value="1"/>
</dbReference>
<keyword evidence="2" id="KW-0597">Phosphoprotein</keyword>
<evidence type="ECO:0000259" key="10">
    <source>
        <dbReference type="PROSITE" id="PS51285"/>
    </source>
</evidence>
<evidence type="ECO:0000256" key="5">
    <source>
        <dbReference type="ARBA" id="ARBA00022777"/>
    </source>
</evidence>
<dbReference type="PROSITE" id="PS00108">
    <property type="entry name" value="PROTEIN_KINASE_ST"/>
    <property type="match status" value="1"/>
</dbReference>
<keyword evidence="3" id="KW-0808">Transferase</keyword>
<dbReference type="InterPro" id="IPR045270">
    <property type="entry name" value="STKc_AGC"/>
</dbReference>
<evidence type="ECO:0000313" key="11">
    <source>
        <dbReference type="EMBL" id="CAE0060203.1"/>
    </source>
</evidence>
<evidence type="ECO:0000256" key="8">
    <source>
        <dbReference type="RuleBase" id="RU000304"/>
    </source>
</evidence>
<feature type="domain" description="AGC-kinase C-terminal" evidence="10">
    <location>
        <begin position="328"/>
        <end position="406"/>
    </location>
</feature>
<dbReference type="GO" id="GO:0004674">
    <property type="term" value="F:protein serine/threonine kinase activity"/>
    <property type="evidence" value="ECO:0007669"/>
    <property type="project" value="UniProtKB-KW"/>
</dbReference>
<dbReference type="SMART" id="SM00133">
    <property type="entry name" value="S_TK_X"/>
    <property type="match status" value="1"/>
</dbReference>
<dbReference type="InterPro" id="IPR000719">
    <property type="entry name" value="Prot_kinase_dom"/>
</dbReference>
<feature type="binding site" evidence="7">
    <location>
        <position position="99"/>
    </location>
    <ligand>
        <name>ATP</name>
        <dbReference type="ChEBI" id="CHEBI:30616"/>
    </ligand>
</feature>
<name>A0A7S3A384_9RHOD</name>
<dbReference type="FunFam" id="1.10.510.10:FF:000048">
    <property type="entry name" value="Protein kinase C"/>
    <property type="match status" value="1"/>
</dbReference>
<dbReference type="EMBL" id="HBHW01036768">
    <property type="protein sequence ID" value="CAE0060203.1"/>
    <property type="molecule type" value="Transcribed_RNA"/>
</dbReference>
<keyword evidence="4 7" id="KW-0547">Nucleotide-binding</keyword>
<dbReference type="AlphaFoldDB" id="A0A7S3A384"/>
<evidence type="ECO:0008006" key="12">
    <source>
        <dbReference type="Google" id="ProtNLM"/>
    </source>
</evidence>
<dbReference type="InterPro" id="IPR000961">
    <property type="entry name" value="AGC-kinase_C"/>
</dbReference>
<dbReference type="SUPFAM" id="SSF56112">
    <property type="entry name" value="Protein kinase-like (PK-like)"/>
    <property type="match status" value="1"/>
</dbReference>
<protein>
    <recommendedName>
        <fullName evidence="12">Protein kinase domain-containing protein</fullName>
    </recommendedName>
</protein>
<proteinExistence type="inferred from homology"/>
<evidence type="ECO:0000256" key="1">
    <source>
        <dbReference type="ARBA" id="ARBA00022527"/>
    </source>
</evidence>
<evidence type="ECO:0000256" key="7">
    <source>
        <dbReference type="PROSITE-ProRule" id="PRU10141"/>
    </source>
</evidence>
<dbReference type="InterPro" id="IPR011009">
    <property type="entry name" value="Kinase-like_dom_sf"/>
</dbReference>
<sequence length="468" mass="52842">MMFAGNGAEEKVEGERSKSDPDMALCIEERLRISIPSPQNPVVSPPMRGRSPPLLEHPGRRHLDAFHLIKVIGKGGFGTVYQVRHRPSQGVYAMKVVRKDRLQSESDKKQAVVERNVLALLAAEAEEDLPFIVRLHCAFQTSQRVYLVMDYASGGELFFHMKREQLMSEDVVRFYAGEIILALEFLHSNGILHRDLKPENVLLDPDGHVMLTDFGLAKENFFSGKAHSWCGTEDYMAPEVILKEGYDEAADWWSLGALLYDLLVGEPPFMGKKNDGRAKLHERICKAKFKLPQFLTHEAKSLLKGLMTKEPSKRLCTAKDVKRHRFFNNFSFRKLRNREIPPAIPIRSESRSMSPSDTTFFDSFVDHPISPNIPSPPELILDSQNNESAHFEGFSFIAPGIAERIFSHFETIRDKDASAIIEDNPECAEDIEEFKAEAAEATEIVEKGSLLDNHAEPARNMPAELILS</sequence>
<dbReference type="InterPro" id="IPR017441">
    <property type="entry name" value="Protein_kinase_ATP_BS"/>
</dbReference>
<dbReference type="PROSITE" id="PS50011">
    <property type="entry name" value="PROTEIN_KINASE_DOM"/>
    <property type="match status" value="1"/>
</dbReference>
<evidence type="ECO:0000256" key="6">
    <source>
        <dbReference type="ARBA" id="ARBA00022840"/>
    </source>
</evidence>